<name>A0A1R0F734_9HYPH</name>
<accession>A0A1R0F734</accession>
<gene>
    <name evidence="6" type="ORF">PEB0149_001870</name>
</gene>
<comment type="caution">
    <text evidence="6">The sequence shown here is derived from an EMBL/GenBank/DDBJ whole genome shotgun (WGS) entry which is preliminary data.</text>
</comment>
<dbReference type="InterPro" id="IPR004839">
    <property type="entry name" value="Aminotransferase_I/II_large"/>
</dbReference>
<proteinExistence type="inferred from homology"/>
<dbReference type="InterPro" id="IPR015424">
    <property type="entry name" value="PyrdxlP-dep_Trfase"/>
</dbReference>
<dbReference type="InterPro" id="IPR015422">
    <property type="entry name" value="PyrdxlP-dep_Trfase_small"/>
</dbReference>
<dbReference type="PANTHER" id="PTHR42832">
    <property type="entry name" value="AMINO ACID AMINOTRANSFERASE"/>
    <property type="match status" value="1"/>
</dbReference>
<reference evidence="6 7" key="1">
    <citation type="submission" date="2016-12" db="EMBL/GenBank/DDBJ databases">
        <title>Comparative genomics of Bartonella apis.</title>
        <authorList>
            <person name="Engel P."/>
        </authorList>
    </citation>
    <scope>NUCLEOTIDE SEQUENCE [LARGE SCALE GENOMIC DNA]</scope>
    <source>
        <strain evidence="6 7">PEB0149</strain>
    </source>
</reference>
<dbReference type="Gene3D" id="3.90.1150.10">
    <property type="entry name" value="Aspartate Aminotransferase, domain 1"/>
    <property type="match status" value="1"/>
</dbReference>
<dbReference type="AlphaFoldDB" id="A0A1R0F734"/>
<comment type="similarity">
    <text evidence="4">Belongs to the class-I pyridoxal-phosphate-dependent aminotransferase family.</text>
</comment>
<dbReference type="NCBIfam" id="NF006604">
    <property type="entry name" value="PRK09148.1"/>
    <property type="match status" value="1"/>
</dbReference>
<dbReference type="SUPFAM" id="SSF53383">
    <property type="entry name" value="PLP-dependent transferases"/>
    <property type="match status" value="1"/>
</dbReference>
<dbReference type="Gene3D" id="3.40.640.10">
    <property type="entry name" value="Type I PLP-dependent aspartate aminotransferase-like (Major domain)"/>
    <property type="match status" value="1"/>
</dbReference>
<evidence type="ECO:0000313" key="6">
    <source>
        <dbReference type="EMBL" id="OLY42777.1"/>
    </source>
</evidence>
<dbReference type="CDD" id="cd00609">
    <property type="entry name" value="AAT_like"/>
    <property type="match status" value="1"/>
</dbReference>
<dbReference type="InterPro" id="IPR004838">
    <property type="entry name" value="NHTrfase_class1_PyrdxlP-BS"/>
</dbReference>
<dbReference type="InterPro" id="IPR015421">
    <property type="entry name" value="PyrdxlP-dep_Trfase_major"/>
</dbReference>
<keyword evidence="3 4" id="KW-0808">Transferase</keyword>
<feature type="domain" description="Aminotransferase class I/classII large" evidence="5">
    <location>
        <begin position="32"/>
        <end position="384"/>
    </location>
</feature>
<protein>
    <recommendedName>
        <fullName evidence="4">Aminotransferase</fullName>
        <ecNumber evidence="4">2.6.1.-</ecNumber>
    </recommendedName>
</protein>
<sequence length="397" mass="44025">MSEEFHKIRRLPPYVFEQVNRLKAAARAKGADIIDLGMGNPDLPTPQNIVDKLCEVVQDPRTHRYSASRGIPGLRRAQAKYYERRFGVKLNPDTQVIATLGSKEGFANMAQAITAPGDVVLCPNPTYPIHSFGFIMSGGVIRSMPAYPGEELLQALDRAVKHSIPKPIAVILNYPSNPTAYVADLDFYKEVVDFAKKNDIILLSDLAYAEIYFGDKEPPSVLQVPGAIDVAVEFTSMSKTFSMPGWRMGFAVGNERLIAALTRVKSYLDYGAFTPIQVAAAYALNGDGSDIAYVRSVYKKRRDVMVESFHRAGWDIPSPEATMFAWAPIPEQYRHLGSLAFSKLLIEKADVAVSPGIGFGEQGDDHVRIALVENEHRLRQAARNIKRFFSEEKNKAA</sequence>
<dbReference type="RefSeq" id="WP_075870614.1">
    <property type="nucleotide sequence ID" value="NZ_CALYQA010000003.1"/>
</dbReference>
<evidence type="ECO:0000313" key="7">
    <source>
        <dbReference type="Proteomes" id="UP000187344"/>
    </source>
</evidence>
<dbReference type="PANTHER" id="PTHR42832:SF1">
    <property type="entry name" value="GLUTAMATE-PYRUVATE AMINOTRANSFERASE ALAC"/>
    <property type="match status" value="1"/>
</dbReference>
<dbReference type="Proteomes" id="UP000187344">
    <property type="component" value="Unassembled WGS sequence"/>
</dbReference>
<keyword evidence="2 4" id="KW-0032">Aminotransferase</keyword>
<evidence type="ECO:0000256" key="2">
    <source>
        <dbReference type="ARBA" id="ARBA00022576"/>
    </source>
</evidence>
<dbReference type="EMBL" id="LXYT01000003">
    <property type="protein sequence ID" value="OLY42777.1"/>
    <property type="molecule type" value="Genomic_DNA"/>
</dbReference>
<organism evidence="6 7">
    <name type="scientific">Bartonella apis</name>
    <dbReference type="NCBI Taxonomy" id="1686310"/>
    <lineage>
        <taxon>Bacteria</taxon>
        <taxon>Pseudomonadati</taxon>
        <taxon>Pseudomonadota</taxon>
        <taxon>Alphaproteobacteria</taxon>
        <taxon>Hyphomicrobiales</taxon>
        <taxon>Bartonellaceae</taxon>
        <taxon>Bartonella</taxon>
    </lineage>
</organism>
<evidence type="ECO:0000256" key="4">
    <source>
        <dbReference type="RuleBase" id="RU000481"/>
    </source>
</evidence>
<dbReference type="GeneID" id="92992600"/>
<dbReference type="GO" id="GO:0030170">
    <property type="term" value="F:pyridoxal phosphate binding"/>
    <property type="evidence" value="ECO:0007669"/>
    <property type="project" value="InterPro"/>
</dbReference>
<evidence type="ECO:0000256" key="3">
    <source>
        <dbReference type="ARBA" id="ARBA00022679"/>
    </source>
</evidence>
<dbReference type="OrthoDB" id="9804407at2"/>
<dbReference type="GO" id="GO:0008483">
    <property type="term" value="F:transaminase activity"/>
    <property type="evidence" value="ECO:0007669"/>
    <property type="project" value="UniProtKB-KW"/>
</dbReference>
<keyword evidence="7" id="KW-1185">Reference proteome</keyword>
<dbReference type="EC" id="2.6.1.-" evidence="4"/>
<dbReference type="InterPro" id="IPR050881">
    <property type="entry name" value="LL-DAP_aminotransferase"/>
</dbReference>
<dbReference type="Pfam" id="PF00155">
    <property type="entry name" value="Aminotran_1_2"/>
    <property type="match status" value="1"/>
</dbReference>
<comment type="cofactor">
    <cofactor evidence="1 4">
        <name>pyridoxal 5'-phosphate</name>
        <dbReference type="ChEBI" id="CHEBI:597326"/>
    </cofactor>
</comment>
<dbReference type="PROSITE" id="PS00105">
    <property type="entry name" value="AA_TRANSFER_CLASS_1"/>
    <property type="match status" value="1"/>
</dbReference>
<evidence type="ECO:0000259" key="5">
    <source>
        <dbReference type="Pfam" id="PF00155"/>
    </source>
</evidence>
<evidence type="ECO:0000256" key="1">
    <source>
        <dbReference type="ARBA" id="ARBA00001933"/>
    </source>
</evidence>